<dbReference type="Ensembl" id="ENSGMOT00000063373.1">
    <property type="protein sequence ID" value="ENSGMOP00000022421.1"/>
    <property type="gene ID" value="ENSGMOG00000032796.1"/>
</dbReference>
<feature type="region of interest" description="Disordered" evidence="10">
    <location>
        <begin position="317"/>
        <end position="339"/>
    </location>
</feature>
<dbReference type="PRINTS" id="PR00663">
    <property type="entry name" value="GALANINR"/>
</dbReference>
<keyword evidence="14" id="KW-1185">Reference proteome</keyword>
<keyword evidence="2 9" id="KW-0812">Transmembrane</keyword>
<keyword evidence="3 11" id="KW-1133">Transmembrane helix</keyword>
<dbReference type="InterPro" id="IPR017452">
    <property type="entry name" value="GPCR_Rhodpsn_7TM"/>
</dbReference>
<feature type="transmembrane region" description="Helical" evidence="11">
    <location>
        <begin position="239"/>
        <end position="265"/>
    </location>
</feature>
<dbReference type="RefSeq" id="XP_030195751.1">
    <property type="nucleotide sequence ID" value="XM_030339891.1"/>
</dbReference>
<evidence type="ECO:0000256" key="9">
    <source>
        <dbReference type="RuleBase" id="RU000688"/>
    </source>
</evidence>
<evidence type="ECO:0000256" key="4">
    <source>
        <dbReference type="ARBA" id="ARBA00023040"/>
    </source>
</evidence>
<evidence type="ECO:0000313" key="14">
    <source>
        <dbReference type="Proteomes" id="UP000694546"/>
    </source>
</evidence>
<feature type="transmembrane region" description="Helical" evidence="11">
    <location>
        <begin position="62"/>
        <end position="88"/>
    </location>
</feature>
<dbReference type="OrthoDB" id="5964776at2759"/>
<dbReference type="PRINTS" id="PR00237">
    <property type="entry name" value="GPCRRHODOPSN"/>
</dbReference>
<keyword evidence="4 9" id="KW-0297">G-protein coupled receptor</keyword>
<dbReference type="KEGG" id="gmh:115530983"/>
<name>A0A8C4ZVV5_GADMO</name>
<dbReference type="PANTHER" id="PTHR45695:SF35">
    <property type="entry name" value="GALANIN RECEPTOR TYPE 2-LIKE ISOFORM X2"/>
    <property type="match status" value="1"/>
</dbReference>
<evidence type="ECO:0000256" key="7">
    <source>
        <dbReference type="ARBA" id="ARBA00023170"/>
    </source>
</evidence>
<dbReference type="InterPro" id="IPR000405">
    <property type="entry name" value="Galanin_rcpt"/>
</dbReference>
<keyword evidence="8 9" id="KW-0807">Transducer</keyword>
<evidence type="ECO:0000256" key="3">
    <source>
        <dbReference type="ARBA" id="ARBA00022989"/>
    </source>
</evidence>
<sequence>MGVNDANMDLFSCNSTTVAWKLETAFISLAFSLIFLVGTVGNCLVLAVLFRTGKMNTKTTSLFIFNLGIADLSFIVFCVPFQATIYTMDEWVFGPVFCKAVHFLIFLTMHASIFTLAAVSLDRYQAICYPLHSRQMRTPRYALASISLVWLLALLFSGPYLSYYRQVELGGSRACLPVWEPAPRLAMDMCTLVFGYLLPFAVLGVTYARTVRHLWTSADPPRTPDMSESRRAKRRVTKMLIAVAALFGLCWLPHHLLVLCMWFGPFPLNHTTYALRILSHLLAYMNSCLNPVVYALVSRHFRKGFGKLFCCALKKRPGNRPHAASRMAVHTASSAETSN</sequence>
<dbReference type="Proteomes" id="UP000694546">
    <property type="component" value="Chromosome 18"/>
</dbReference>
<evidence type="ECO:0000256" key="10">
    <source>
        <dbReference type="SAM" id="MobiDB-lite"/>
    </source>
</evidence>
<feature type="transmembrane region" description="Helical" evidence="11">
    <location>
        <begin position="25"/>
        <end position="50"/>
    </location>
</feature>
<evidence type="ECO:0000313" key="13">
    <source>
        <dbReference type="Ensembl" id="ENSGMOP00000022421.1"/>
    </source>
</evidence>
<dbReference type="FunFam" id="1.20.1070.10:FF:000291">
    <property type="entry name" value="Predicted protein"/>
    <property type="match status" value="1"/>
</dbReference>
<feature type="transmembrane region" description="Helical" evidence="11">
    <location>
        <begin position="185"/>
        <end position="208"/>
    </location>
</feature>
<dbReference type="GO" id="GO:0005886">
    <property type="term" value="C:plasma membrane"/>
    <property type="evidence" value="ECO:0007669"/>
    <property type="project" value="TreeGrafter"/>
</dbReference>
<protein>
    <recommendedName>
        <fullName evidence="12">G-protein coupled receptors family 1 profile domain-containing protein</fullName>
    </recommendedName>
</protein>
<reference evidence="13" key="2">
    <citation type="submission" date="2025-09" db="UniProtKB">
        <authorList>
            <consortium name="Ensembl"/>
        </authorList>
    </citation>
    <scope>IDENTIFICATION</scope>
</reference>
<evidence type="ECO:0000256" key="1">
    <source>
        <dbReference type="ARBA" id="ARBA00004141"/>
    </source>
</evidence>
<proteinExistence type="inferred from homology"/>
<comment type="subcellular location">
    <subcellularLocation>
        <location evidence="1">Membrane</location>
        <topology evidence="1">Multi-pass membrane protein</topology>
    </subcellularLocation>
</comment>
<dbReference type="SUPFAM" id="SSF81321">
    <property type="entry name" value="Family A G protein-coupled receptor-like"/>
    <property type="match status" value="1"/>
</dbReference>
<evidence type="ECO:0000256" key="8">
    <source>
        <dbReference type="ARBA" id="ARBA00023224"/>
    </source>
</evidence>
<feature type="transmembrane region" description="Helical" evidence="11">
    <location>
        <begin position="141"/>
        <end position="165"/>
    </location>
</feature>
<dbReference type="OMA" id="PAQPWGE"/>
<reference evidence="13" key="1">
    <citation type="submission" date="2025-08" db="UniProtKB">
        <authorList>
            <consortium name="Ensembl"/>
        </authorList>
    </citation>
    <scope>IDENTIFICATION</scope>
</reference>
<evidence type="ECO:0000259" key="12">
    <source>
        <dbReference type="PROSITE" id="PS50262"/>
    </source>
</evidence>
<evidence type="ECO:0000256" key="11">
    <source>
        <dbReference type="SAM" id="Phobius"/>
    </source>
</evidence>
<keyword evidence="7 9" id="KW-0675">Receptor</keyword>
<dbReference type="InterPro" id="IPR000276">
    <property type="entry name" value="GPCR_Rhodpsn"/>
</dbReference>
<dbReference type="PROSITE" id="PS50262">
    <property type="entry name" value="G_PROTEIN_RECEP_F1_2"/>
    <property type="match status" value="1"/>
</dbReference>
<keyword evidence="5 11" id="KW-0472">Membrane</keyword>
<evidence type="ECO:0000256" key="5">
    <source>
        <dbReference type="ARBA" id="ARBA00023136"/>
    </source>
</evidence>
<keyword evidence="6" id="KW-1015">Disulfide bond</keyword>
<feature type="transmembrane region" description="Helical" evidence="11">
    <location>
        <begin position="277"/>
        <end position="297"/>
    </location>
</feature>
<dbReference type="GO" id="GO:0004930">
    <property type="term" value="F:G protein-coupled receptor activity"/>
    <property type="evidence" value="ECO:0007669"/>
    <property type="project" value="UniProtKB-KW"/>
</dbReference>
<dbReference type="Pfam" id="PF00001">
    <property type="entry name" value="7tm_1"/>
    <property type="match status" value="1"/>
</dbReference>
<organism evidence="13 14">
    <name type="scientific">Gadus morhua</name>
    <name type="common">Atlantic cod</name>
    <dbReference type="NCBI Taxonomy" id="8049"/>
    <lineage>
        <taxon>Eukaryota</taxon>
        <taxon>Metazoa</taxon>
        <taxon>Chordata</taxon>
        <taxon>Craniata</taxon>
        <taxon>Vertebrata</taxon>
        <taxon>Euteleostomi</taxon>
        <taxon>Actinopterygii</taxon>
        <taxon>Neopterygii</taxon>
        <taxon>Teleostei</taxon>
        <taxon>Neoteleostei</taxon>
        <taxon>Acanthomorphata</taxon>
        <taxon>Zeiogadaria</taxon>
        <taxon>Gadariae</taxon>
        <taxon>Gadiformes</taxon>
        <taxon>Gadoidei</taxon>
        <taxon>Gadidae</taxon>
        <taxon>Gadus</taxon>
    </lineage>
</organism>
<accession>A0A8C4ZVV5</accession>
<evidence type="ECO:0000256" key="6">
    <source>
        <dbReference type="ARBA" id="ARBA00023157"/>
    </source>
</evidence>
<dbReference type="PROSITE" id="PS00237">
    <property type="entry name" value="G_PROTEIN_RECEP_F1_1"/>
    <property type="match status" value="1"/>
</dbReference>
<comment type="similarity">
    <text evidence="9">Belongs to the G-protein coupled receptor 1 family.</text>
</comment>
<gene>
    <name evidence="13" type="primary">galr2</name>
</gene>
<evidence type="ECO:0000256" key="2">
    <source>
        <dbReference type="ARBA" id="ARBA00022692"/>
    </source>
</evidence>
<dbReference type="PANTHER" id="PTHR45695">
    <property type="entry name" value="LEUCOKININ RECEPTOR-RELATED"/>
    <property type="match status" value="1"/>
</dbReference>
<dbReference type="GeneID" id="115530983"/>
<dbReference type="AlphaFoldDB" id="A0A8C4ZVV5"/>
<feature type="domain" description="G-protein coupled receptors family 1 profile" evidence="12">
    <location>
        <begin position="41"/>
        <end position="294"/>
    </location>
</feature>
<dbReference type="Gene3D" id="1.20.1070.10">
    <property type="entry name" value="Rhodopsin 7-helix transmembrane proteins"/>
    <property type="match status" value="1"/>
</dbReference>
<dbReference type="GeneTree" id="ENSGT01150000286969"/>
<feature type="transmembrane region" description="Helical" evidence="11">
    <location>
        <begin position="100"/>
        <end position="121"/>
    </location>
</feature>